<reference evidence="1 2" key="1">
    <citation type="submission" date="2021-06" db="EMBL/GenBank/DDBJ databases">
        <title>Differences between aerobic and microaerobic xylene degrading microbial communities.</title>
        <authorList>
            <person name="Banerjee S."/>
            <person name="Tancsics A."/>
        </authorList>
    </citation>
    <scope>NUCLEOTIDE SEQUENCE [LARGE SCALE GENOMIC DNA]</scope>
    <source>
        <strain evidence="1 2">MAP12</strain>
    </source>
</reference>
<dbReference type="Proteomes" id="UP000813068">
    <property type="component" value="Unassembled WGS sequence"/>
</dbReference>
<evidence type="ECO:0000313" key="1">
    <source>
        <dbReference type="EMBL" id="MBV2135125.1"/>
    </source>
</evidence>
<evidence type="ECO:0000313" key="2">
    <source>
        <dbReference type="Proteomes" id="UP000813068"/>
    </source>
</evidence>
<accession>A0ABS6N263</accession>
<keyword evidence="2" id="KW-1185">Reference proteome</keyword>
<dbReference type="InterPro" id="IPR010727">
    <property type="entry name" value="DUF1302"/>
</dbReference>
<dbReference type="Pfam" id="PF06980">
    <property type="entry name" value="DUF1302"/>
    <property type="match status" value="1"/>
</dbReference>
<organism evidence="1 2">
    <name type="scientific">Geopseudomonas aromaticivorans</name>
    <dbReference type="NCBI Taxonomy" id="2849492"/>
    <lineage>
        <taxon>Bacteria</taxon>
        <taxon>Pseudomonadati</taxon>
        <taxon>Pseudomonadota</taxon>
        <taxon>Gammaproteobacteria</taxon>
        <taxon>Pseudomonadales</taxon>
        <taxon>Pseudomonadaceae</taxon>
        <taxon>Geopseudomonas</taxon>
    </lineage>
</organism>
<name>A0ABS6N263_9GAMM</name>
<sequence>MNELKNNKNGFLYTALGAVFLSTAMLPSTSSATLSWEVGDGVKVDFTNTLRYSAATRVDKRDSELLQNPNLDDGNQNFSTGLISNRFELYSELDVVSDQGFGARVSALGLYDTVYNDDNDNPGFPKAFPNHTSRDYDEFTDDTRDQHGRYAEIRDAFVFGRLALGDTQLSGRLGQHSLVWGESLFFANNAIAGAQSPFDTPRLLIDPTAEAKEFVLPVPQISGQWELSDTLSLGAYYQFRHRENRIPAVGSYFSYSDIVGEGAERLLLGMGPAGPMAAVRESDMDPDDSGQFGLQLRWQLGETDLGLYALRFHDKDLQQVMRLGFDPAIGGVRPTSYYLTYHEDTTLYGISASRSMGDFNVAAEGSIRKDQSLASSHAVDTSALGGPASGNNNHPAYAVGDTAHINLSTIWSVPSTPLWGEANLVAELAWTRLLHCEQNCDTALDPNATRDSWSMRGVFKPTYRQVVSGLDLSVPIGIGYTPKGSRNILGPWAVPAEDGGDFTIGLTGLYMNELELGLAYTHFFGSTGELMDESLSYSYQQARKDRDFVAFTAKYSF</sequence>
<dbReference type="EMBL" id="JAHRGL010000080">
    <property type="protein sequence ID" value="MBV2135125.1"/>
    <property type="molecule type" value="Genomic_DNA"/>
</dbReference>
<comment type="caution">
    <text evidence="1">The sequence shown here is derived from an EMBL/GenBank/DDBJ whole genome shotgun (WGS) entry which is preliminary data.</text>
</comment>
<proteinExistence type="predicted"/>
<gene>
    <name evidence="1" type="ORF">KRX52_20335</name>
</gene>
<protein>
    <submittedName>
        <fullName evidence="1">DUF1302 domain-containing protein</fullName>
    </submittedName>
</protein>